<organism evidence="1 2">
    <name type="scientific">Actinophytocola xinjiangensis</name>
    <dbReference type="NCBI Taxonomy" id="485602"/>
    <lineage>
        <taxon>Bacteria</taxon>
        <taxon>Bacillati</taxon>
        <taxon>Actinomycetota</taxon>
        <taxon>Actinomycetes</taxon>
        <taxon>Pseudonocardiales</taxon>
        <taxon>Pseudonocardiaceae</taxon>
    </lineage>
</organism>
<name>A0A7Z0WUQ4_9PSEU</name>
<evidence type="ECO:0000313" key="2">
    <source>
        <dbReference type="Proteomes" id="UP000185696"/>
    </source>
</evidence>
<reference evidence="1 2" key="1">
    <citation type="submission" date="2016-12" db="EMBL/GenBank/DDBJ databases">
        <title>The draft genome sequence of Actinophytocola xinjiangensis.</title>
        <authorList>
            <person name="Wang W."/>
            <person name="Yuan L."/>
        </authorList>
    </citation>
    <scope>NUCLEOTIDE SEQUENCE [LARGE SCALE GENOMIC DNA]</scope>
    <source>
        <strain evidence="1 2">CGMCC 4.4663</strain>
    </source>
</reference>
<dbReference type="OrthoDB" id="3694089at2"/>
<evidence type="ECO:0000313" key="1">
    <source>
        <dbReference type="EMBL" id="OLF14511.1"/>
    </source>
</evidence>
<dbReference type="AlphaFoldDB" id="A0A7Z0WUQ4"/>
<dbReference type="EMBL" id="MSIF01000001">
    <property type="protein sequence ID" value="OLF14511.1"/>
    <property type="molecule type" value="Genomic_DNA"/>
</dbReference>
<gene>
    <name evidence="1" type="ORF">BLA60_02245</name>
</gene>
<proteinExistence type="predicted"/>
<evidence type="ECO:0008006" key="3">
    <source>
        <dbReference type="Google" id="ProtNLM"/>
    </source>
</evidence>
<accession>A0A7Z0WUQ4</accession>
<keyword evidence="2" id="KW-1185">Reference proteome</keyword>
<protein>
    <recommendedName>
        <fullName evidence="3">Excreted virulence factor EspC (Type VII ESX diderm)</fullName>
    </recommendedName>
</protein>
<comment type="caution">
    <text evidence="1">The sequence shown here is derived from an EMBL/GenBank/DDBJ whole genome shotgun (WGS) entry which is preliminary data.</text>
</comment>
<dbReference type="Proteomes" id="UP000185696">
    <property type="component" value="Unassembled WGS sequence"/>
</dbReference>
<sequence>MVPADVTGHAGSVDGFGTALSAAGAKGAGVDLGIETYGIIGQVFSGSARVQIAMTGNSISEMASSLPDIADALRDCADSTTQTDDEHASLFEQFLED</sequence>